<dbReference type="EMBL" id="RKLV01000001">
    <property type="protein sequence ID" value="MCX2817871.1"/>
    <property type="molecule type" value="Genomic_DNA"/>
</dbReference>
<gene>
    <name evidence="1" type="ORF">EGH25_00625</name>
</gene>
<dbReference type="SUPFAM" id="SSF47240">
    <property type="entry name" value="Ferritin-like"/>
    <property type="match status" value="1"/>
</dbReference>
<protein>
    <submittedName>
        <fullName evidence="1">Ribonucleotide-diphosphate reductase subunit beta</fullName>
    </submittedName>
</protein>
<proteinExistence type="predicted"/>
<dbReference type="Gene3D" id="1.10.620.20">
    <property type="entry name" value="Ribonucleotide Reductase, subunit A"/>
    <property type="match status" value="1"/>
</dbReference>
<name>A0A9Q4C2I9_9EURY</name>
<dbReference type="Pfam" id="PF00268">
    <property type="entry name" value="Ribonuc_red_sm"/>
    <property type="match status" value="1"/>
</dbReference>
<reference evidence="1" key="1">
    <citation type="submission" date="2022-09" db="EMBL/GenBank/DDBJ databases">
        <title>Haloadaptaus new haloarchaeum isolated from saline soil.</title>
        <authorList>
            <person name="Duran-Viseras A."/>
            <person name="Sanchez-Porro C."/>
            <person name="Ventosa A."/>
        </authorList>
    </citation>
    <scope>NUCLEOTIDE SEQUENCE</scope>
    <source>
        <strain evidence="1">F3-133</strain>
    </source>
</reference>
<sequence>MGADYSLATEDHSYRYYRNAVEGHWDPYGIDLSEDRENFVAMADDIDWTEEEIRNSTNILRSALAMFGAGEGSVTEDLAPLATALDTVEDQMFITTQMYEEAKHADFFDRYWREVTNPAEETVGMDVTSPHEDRWYADEYLELFEREEEAMHRLVEEDTVENRVRAYAHYHLTVEGILAQTGYWGLTKNFDGTKEDLPHLPGLVKGIKLIRRDEARHVGFGMRKVKEAIHEEGVDEEVLHDTLGDIVPLVQKTVMHVWDSVDDPDSFPGTGPGRLARYAADRHQGRMKQMLDDDASIPQLDELTALD</sequence>
<dbReference type="InterPro" id="IPR009078">
    <property type="entry name" value="Ferritin-like_SF"/>
</dbReference>
<dbReference type="Proteomes" id="UP001149411">
    <property type="component" value="Unassembled WGS sequence"/>
</dbReference>
<keyword evidence="2" id="KW-1185">Reference proteome</keyword>
<accession>A0A9Q4C2I9</accession>
<organism evidence="1 2">
    <name type="scientific">Halorutilus salinus</name>
    <dbReference type="NCBI Taxonomy" id="2487751"/>
    <lineage>
        <taxon>Archaea</taxon>
        <taxon>Methanobacteriati</taxon>
        <taxon>Methanobacteriota</taxon>
        <taxon>Stenosarchaea group</taxon>
        <taxon>Halobacteria</taxon>
        <taxon>Halorutilales</taxon>
        <taxon>Halorutilaceae</taxon>
        <taxon>Halorutilus</taxon>
    </lineage>
</organism>
<dbReference type="GO" id="GO:0009263">
    <property type="term" value="P:deoxyribonucleotide biosynthetic process"/>
    <property type="evidence" value="ECO:0007669"/>
    <property type="project" value="InterPro"/>
</dbReference>
<dbReference type="AlphaFoldDB" id="A0A9Q4C2I9"/>
<comment type="caution">
    <text evidence="1">The sequence shown here is derived from an EMBL/GenBank/DDBJ whole genome shotgun (WGS) entry which is preliminary data.</text>
</comment>
<evidence type="ECO:0000313" key="1">
    <source>
        <dbReference type="EMBL" id="MCX2817871.1"/>
    </source>
</evidence>
<dbReference type="InterPro" id="IPR000358">
    <property type="entry name" value="RNR_small_fam"/>
</dbReference>
<dbReference type="RefSeq" id="WP_266085381.1">
    <property type="nucleotide sequence ID" value="NZ_RKLV01000001.1"/>
</dbReference>
<evidence type="ECO:0000313" key="2">
    <source>
        <dbReference type="Proteomes" id="UP001149411"/>
    </source>
</evidence>
<dbReference type="InterPro" id="IPR012348">
    <property type="entry name" value="RNR-like"/>
</dbReference>
<dbReference type="GO" id="GO:0016491">
    <property type="term" value="F:oxidoreductase activity"/>
    <property type="evidence" value="ECO:0007669"/>
    <property type="project" value="InterPro"/>
</dbReference>